<sequence length="73" mass="7405">MAAEKKDAADAVMLVLGLLPCDRREAADAAMVICAMAAISGGLDDETAICGLRAALESLRGCEFGAIGRAGVH</sequence>
<dbReference type="STRING" id="1117943.SFHH103_01675"/>
<name>G9A7E2_SINF1</name>
<organism evidence="1 2">
    <name type="scientific">Sinorhizobium fredii (strain HH103)</name>
    <dbReference type="NCBI Taxonomy" id="1117943"/>
    <lineage>
        <taxon>Bacteria</taxon>
        <taxon>Pseudomonadati</taxon>
        <taxon>Pseudomonadota</taxon>
        <taxon>Alphaproteobacteria</taxon>
        <taxon>Hyphomicrobiales</taxon>
        <taxon>Rhizobiaceae</taxon>
        <taxon>Sinorhizobium/Ensifer group</taxon>
        <taxon>Sinorhizobium</taxon>
    </lineage>
</organism>
<reference evidence="1 2" key="1">
    <citation type="journal article" date="2012" name="J. Bacteriol.">
        <title>Genome sequence of the soybean symbiont Sinorhizobium fredii HH103.</title>
        <authorList>
            <person name="Weidner S."/>
            <person name="Becker A."/>
            <person name="Bonilla I."/>
            <person name="Jaenicke S."/>
            <person name="Lloret J."/>
            <person name="Margaret I."/>
            <person name="Puhler A."/>
            <person name="Ruiz-Sainz J.E."/>
            <person name="Schneiker-Bekel S."/>
            <person name="Szczepanowski R."/>
            <person name="Vinardell J.M."/>
            <person name="Zehner S."/>
            <person name="Gottfert M."/>
        </authorList>
    </citation>
    <scope>NUCLEOTIDE SEQUENCE [LARGE SCALE GENOMIC DNA]</scope>
    <source>
        <strain evidence="1 2">HH103</strain>
    </source>
</reference>
<dbReference type="PATRIC" id="fig|380.5.peg.1778"/>
<dbReference type="HOGENOM" id="CLU_2702821_0_0_5"/>
<dbReference type="EMBL" id="HE616890">
    <property type="protein sequence ID" value="CCE96172.1"/>
    <property type="molecule type" value="Genomic_DNA"/>
</dbReference>
<dbReference type="Proteomes" id="UP000007735">
    <property type="component" value="Chromosome"/>
</dbReference>
<dbReference type="RefSeq" id="WP_014328635.1">
    <property type="nucleotide sequence ID" value="NC_016812.1"/>
</dbReference>
<protein>
    <submittedName>
        <fullName evidence="1">Uncharacterized protein</fullName>
    </submittedName>
</protein>
<accession>G9A7E2</accession>
<proteinExistence type="predicted"/>
<dbReference type="AlphaFoldDB" id="G9A7E2"/>
<evidence type="ECO:0000313" key="1">
    <source>
        <dbReference type="EMBL" id="CCE96172.1"/>
    </source>
</evidence>
<gene>
    <name evidence="1" type="ordered locus">SFHH103_01675</name>
</gene>
<dbReference type="KEGG" id="sfh:SFHH103_01675"/>
<evidence type="ECO:0000313" key="2">
    <source>
        <dbReference type="Proteomes" id="UP000007735"/>
    </source>
</evidence>